<dbReference type="Pfam" id="PF09837">
    <property type="entry name" value="DUF2064"/>
    <property type="match status" value="1"/>
</dbReference>
<gene>
    <name evidence="1" type="ORF">Adu01nite_83010</name>
</gene>
<dbReference type="InterPro" id="IPR029044">
    <property type="entry name" value="Nucleotide-diphossugar_trans"/>
</dbReference>
<organism evidence="1 2">
    <name type="scientific">Paractinoplanes durhamensis</name>
    <dbReference type="NCBI Taxonomy" id="113563"/>
    <lineage>
        <taxon>Bacteria</taxon>
        <taxon>Bacillati</taxon>
        <taxon>Actinomycetota</taxon>
        <taxon>Actinomycetes</taxon>
        <taxon>Micromonosporales</taxon>
        <taxon>Micromonosporaceae</taxon>
        <taxon>Paractinoplanes</taxon>
    </lineage>
</organism>
<dbReference type="Gene3D" id="3.90.550.10">
    <property type="entry name" value="Spore Coat Polysaccharide Biosynthesis Protein SpsA, Chain A"/>
    <property type="match status" value="1"/>
</dbReference>
<dbReference type="InterPro" id="IPR018641">
    <property type="entry name" value="Trfase_1_rSAM/seldom-assoc"/>
</dbReference>
<evidence type="ECO:0000313" key="2">
    <source>
        <dbReference type="Proteomes" id="UP000637628"/>
    </source>
</evidence>
<accession>A0ABQ3ZAZ2</accession>
<evidence type="ECO:0008006" key="3">
    <source>
        <dbReference type="Google" id="ProtNLM"/>
    </source>
</evidence>
<dbReference type="NCBIfam" id="TIGR04282">
    <property type="entry name" value="glyco_like_cofC"/>
    <property type="match status" value="1"/>
</dbReference>
<name>A0ABQ3ZAZ2_9ACTN</name>
<dbReference type="Proteomes" id="UP000637628">
    <property type="component" value="Unassembled WGS sequence"/>
</dbReference>
<sequence>MNAGLRVVVLAKVPVPGRVKTRLCPPCTPEQAARVAAAALADTIDAVSACGADVRVLVTDTAVAAPPGWEGQLQRGGPLGERLAGAFADTRVAGTATLLVGMDTPQLTAGQLDAALAQLASPDGPDAVLGPAEDGGWWGLGLREPAHAVVLRDIPTSTATTGSRTREALRRRGLRVGELPGLRDVDTADDAYAVAGLCPPGRRFPRAVAAEVSR</sequence>
<proteinExistence type="predicted"/>
<evidence type="ECO:0000313" key="1">
    <source>
        <dbReference type="EMBL" id="GIE06951.1"/>
    </source>
</evidence>
<dbReference type="RefSeq" id="WP_203734811.1">
    <property type="nucleotide sequence ID" value="NZ_BAAATX010000028.1"/>
</dbReference>
<comment type="caution">
    <text evidence="1">The sequence shown here is derived from an EMBL/GenBank/DDBJ whole genome shotgun (WGS) entry which is preliminary data.</text>
</comment>
<protein>
    <recommendedName>
        <fullName evidence="3">Glycosyltransferase</fullName>
    </recommendedName>
</protein>
<dbReference type="PANTHER" id="PTHR36529">
    <property type="entry name" value="SLL1095 PROTEIN"/>
    <property type="match status" value="1"/>
</dbReference>
<dbReference type="EMBL" id="BOML01000071">
    <property type="protein sequence ID" value="GIE06951.1"/>
    <property type="molecule type" value="Genomic_DNA"/>
</dbReference>
<reference evidence="1 2" key="1">
    <citation type="submission" date="2021-01" db="EMBL/GenBank/DDBJ databases">
        <title>Whole genome shotgun sequence of Actinoplanes durhamensis NBRC 14914.</title>
        <authorList>
            <person name="Komaki H."/>
            <person name="Tamura T."/>
        </authorList>
    </citation>
    <scope>NUCLEOTIDE SEQUENCE [LARGE SCALE GENOMIC DNA]</scope>
    <source>
        <strain evidence="1 2">NBRC 14914</strain>
    </source>
</reference>
<dbReference type="SUPFAM" id="SSF53448">
    <property type="entry name" value="Nucleotide-diphospho-sugar transferases"/>
    <property type="match status" value="1"/>
</dbReference>
<keyword evidence="2" id="KW-1185">Reference proteome</keyword>
<dbReference type="PANTHER" id="PTHR36529:SF1">
    <property type="entry name" value="GLYCOSYLTRANSFERASE"/>
    <property type="match status" value="1"/>
</dbReference>